<dbReference type="InterPro" id="IPR050446">
    <property type="entry name" value="FAD-oxidoreductase/Apoptosis"/>
</dbReference>
<dbReference type="SUPFAM" id="SSF55424">
    <property type="entry name" value="FAD/NAD-linked reductases, dimerisation (C-terminal) domain"/>
    <property type="match status" value="1"/>
</dbReference>
<reference evidence="7 8" key="1">
    <citation type="submission" date="2020-07" db="EMBL/GenBank/DDBJ databases">
        <title>Taxonomic revisions and descriptions of new bacterial species based on genomic comparisons in the high-G+C-content subgroup of the family Alcaligenaceae.</title>
        <authorList>
            <person name="Szabo A."/>
            <person name="Felfoldi T."/>
        </authorList>
    </citation>
    <scope>NUCLEOTIDE SEQUENCE [LARGE SCALE GENOMIC DNA]</scope>
    <source>
        <strain evidence="7 8">LMG 24012</strain>
    </source>
</reference>
<dbReference type="Gene3D" id="3.50.50.60">
    <property type="entry name" value="FAD/NAD(P)-binding domain"/>
    <property type="match status" value="2"/>
</dbReference>
<dbReference type="InterPro" id="IPR028202">
    <property type="entry name" value="Reductase_C"/>
</dbReference>
<dbReference type="InterPro" id="IPR036188">
    <property type="entry name" value="FAD/NAD-bd_sf"/>
</dbReference>
<dbReference type="InterPro" id="IPR023753">
    <property type="entry name" value="FAD/NAD-binding_dom"/>
</dbReference>
<dbReference type="InterPro" id="IPR016156">
    <property type="entry name" value="FAD/NAD-linked_Rdtase_dimer_sf"/>
</dbReference>
<dbReference type="SUPFAM" id="SSF51905">
    <property type="entry name" value="FAD/NAD(P)-binding domain"/>
    <property type="match status" value="1"/>
</dbReference>
<dbReference type="AlphaFoldDB" id="A0A853G889"/>
<dbReference type="Pfam" id="PF07992">
    <property type="entry name" value="Pyr_redox_2"/>
    <property type="match status" value="1"/>
</dbReference>
<keyword evidence="3" id="KW-0274">FAD</keyword>
<dbReference type="Pfam" id="PF14759">
    <property type="entry name" value="Reductase_C"/>
    <property type="match status" value="1"/>
</dbReference>
<feature type="domain" description="Reductase C-terminal" evidence="6">
    <location>
        <begin position="324"/>
        <end position="407"/>
    </location>
</feature>
<comment type="caution">
    <text evidence="7">The sequence shown here is derived from an EMBL/GenBank/DDBJ whole genome shotgun (WGS) entry which is preliminary data.</text>
</comment>
<feature type="domain" description="FAD/NAD(P)-binding" evidence="5">
    <location>
        <begin position="5"/>
        <end position="304"/>
    </location>
</feature>
<organism evidence="7 8">
    <name type="scientific">Parapusillimonas granuli</name>
    <dbReference type="NCBI Taxonomy" id="380911"/>
    <lineage>
        <taxon>Bacteria</taxon>
        <taxon>Pseudomonadati</taxon>
        <taxon>Pseudomonadota</taxon>
        <taxon>Betaproteobacteria</taxon>
        <taxon>Burkholderiales</taxon>
        <taxon>Alcaligenaceae</taxon>
        <taxon>Parapusillimonas</taxon>
    </lineage>
</organism>
<proteinExistence type="predicted"/>
<dbReference type="Proteomes" id="UP000559809">
    <property type="component" value="Unassembled WGS sequence"/>
</dbReference>
<evidence type="ECO:0000259" key="5">
    <source>
        <dbReference type="Pfam" id="PF07992"/>
    </source>
</evidence>
<dbReference type="EMBL" id="JACCEM010000023">
    <property type="protein sequence ID" value="NYT51952.1"/>
    <property type="molecule type" value="Genomic_DNA"/>
</dbReference>
<dbReference type="PANTHER" id="PTHR43557:SF2">
    <property type="entry name" value="RIESKE DOMAIN-CONTAINING PROTEIN-RELATED"/>
    <property type="match status" value="1"/>
</dbReference>
<evidence type="ECO:0000313" key="7">
    <source>
        <dbReference type="EMBL" id="NYT51952.1"/>
    </source>
</evidence>
<keyword evidence="4" id="KW-0560">Oxidoreductase</keyword>
<dbReference type="PRINTS" id="PR00368">
    <property type="entry name" value="FADPNR"/>
</dbReference>
<evidence type="ECO:0000256" key="2">
    <source>
        <dbReference type="ARBA" id="ARBA00022630"/>
    </source>
</evidence>
<dbReference type="GO" id="GO:0016651">
    <property type="term" value="F:oxidoreductase activity, acting on NAD(P)H"/>
    <property type="evidence" value="ECO:0007669"/>
    <property type="project" value="TreeGrafter"/>
</dbReference>
<gene>
    <name evidence="7" type="ORF">H0A72_21830</name>
</gene>
<evidence type="ECO:0000256" key="1">
    <source>
        <dbReference type="ARBA" id="ARBA00001974"/>
    </source>
</evidence>
<comment type="cofactor">
    <cofactor evidence="1">
        <name>FAD</name>
        <dbReference type="ChEBI" id="CHEBI:57692"/>
    </cofactor>
</comment>
<dbReference type="Gene3D" id="3.30.390.30">
    <property type="match status" value="1"/>
</dbReference>
<accession>A0A853G889</accession>
<protein>
    <submittedName>
        <fullName evidence="7">FAD-dependent oxidoreductase</fullName>
    </submittedName>
</protein>
<sequence length="409" mass="44013">MTMETIVIIGAGQAGGWAAKTLRDEGYAGRILLFGSEAHPPYERPPLSKGVLTGATVACDTVLFSHQQMSTDGIEFFPLRTVRQIRTNDQTICLDNGETIAYDKALICTGGRPFVPDFEGASSRDVFCLRTLDDAGRLKERLARSRQKVVIIGAGWIGLEIAATARGLDNDVSIFEVAPRVCARSVMPAVSEELLRLHQQHGVDIHVSTEIASIEVSYGGGSDVHLKNGGKCHADIVVMGTGLISNDELARDAGLACERGVLVDAGCRTSNEHVFAAGDVAVLTYESLGIRSRLESWQNAQDQGMAAARAMLGFEVVYQPIPLIWSEQFDVMIQSAGHPQLVTRTITRTLGEGGRSMFFGLNATDQIVAVVGFNAGREYRVARKLVETVARVDPNLLGEPAVSLASLVC</sequence>
<name>A0A853G889_9BURK</name>
<dbReference type="PRINTS" id="PR00411">
    <property type="entry name" value="PNDRDTASEI"/>
</dbReference>
<evidence type="ECO:0000259" key="6">
    <source>
        <dbReference type="Pfam" id="PF14759"/>
    </source>
</evidence>
<dbReference type="GO" id="GO:0005737">
    <property type="term" value="C:cytoplasm"/>
    <property type="evidence" value="ECO:0007669"/>
    <property type="project" value="TreeGrafter"/>
</dbReference>
<evidence type="ECO:0000313" key="8">
    <source>
        <dbReference type="Proteomes" id="UP000559809"/>
    </source>
</evidence>
<dbReference type="PANTHER" id="PTHR43557">
    <property type="entry name" value="APOPTOSIS-INDUCING FACTOR 1"/>
    <property type="match status" value="1"/>
</dbReference>
<evidence type="ECO:0000256" key="4">
    <source>
        <dbReference type="ARBA" id="ARBA00023002"/>
    </source>
</evidence>
<evidence type="ECO:0000256" key="3">
    <source>
        <dbReference type="ARBA" id="ARBA00022827"/>
    </source>
</evidence>
<keyword evidence="8" id="KW-1185">Reference proteome</keyword>
<keyword evidence="2" id="KW-0285">Flavoprotein</keyword>